<dbReference type="InterPro" id="IPR016181">
    <property type="entry name" value="Acyl_CoA_acyltransferase"/>
</dbReference>
<dbReference type="AlphaFoldDB" id="A0A6M3IV24"/>
<evidence type="ECO:0000256" key="2">
    <source>
        <dbReference type="ARBA" id="ARBA00023315"/>
    </source>
</evidence>
<dbReference type="InterPro" id="IPR050832">
    <property type="entry name" value="Bact_Acetyltransf"/>
</dbReference>
<gene>
    <name evidence="4" type="ORF">MM415B00949_0010</name>
</gene>
<name>A0A6M3IV24_9ZZZZ</name>
<keyword evidence="2" id="KW-0012">Acyltransferase</keyword>
<organism evidence="4">
    <name type="scientific">viral metagenome</name>
    <dbReference type="NCBI Taxonomy" id="1070528"/>
    <lineage>
        <taxon>unclassified sequences</taxon>
        <taxon>metagenomes</taxon>
        <taxon>organismal metagenomes</taxon>
    </lineage>
</organism>
<dbReference type="Pfam" id="PF00583">
    <property type="entry name" value="Acetyltransf_1"/>
    <property type="match status" value="1"/>
</dbReference>
<evidence type="ECO:0000259" key="3">
    <source>
        <dbReference type="PROSITE" id="PS51186"/>
    </source>
</evidence>
<dbReference type="EMBL" id="MT141440">
    <property type="protein sequence ID" value="QJA61386.1"/>
    <property type="molecule type" value="Genomic_DNA"/>
</dbReference>
<dbReference type="PROSITE" id="PS51186">
    <property type="entry name" value="GNAT"/>
    <property type="match status" value="1"/>
</dbReference>
<dbReference type="Gene3D" id="3.40.630.30">
    <property type="match status" value="1"/>
</dbReference>
<evidence type="ECO:0000256" key="1">
    <source>
        <dbReference type="ARBA" id="ARBA00022679"/>
    </source>
</evidence>
<dbReference type="PANTHER" id="PTHR43877">
    <property type="entry name" value="AMINOALKYLPHOSPHONATE N-ACETYLTRANSFERASE-RELATED-RELATED"/>
    <property type="match status" value="1"/>
</dbReference>
<proteinExistence type="predicted"/>
<accession>A0A6M3IV24</accession>
<keyword evidence="1 4" id="KW-0808">Transferase</keyword>
<dbReference type="SUPFAM" id="SSF55729">
    <property type="entry name" value="Acyl-CoA N-acyltransferases (Nat)"/>
    <property type="match status" value="1"/>
</dbReference>
<dbReference type="CDD" id="cd04301">
    <property type="entry name" value="NAT_SF"/>
    <property type="match status" value="1"/>
</dbReference>
<dbReference type="InterPro" id="IPR000182">
    <property type="entry name" value="GNAT_dom"/>
</dbReference>
<sequence>MEIRHLTHEYIDSLVELGNKNKEEFKHFTPHAFSREAIADIIDCSKLDLYYVVLYESKVIGYGMLRGMDEGYNVPSLGIGVDKAAYGTGVAKTLMEFLEAASRLRGYKKMRLRVYKENPRAFHFYTKLGYTYEPYDDESVLGFKEL</sequence>
<protein>
    <submittedName>
        <fullName evidence="4">Putative acetyltransferase</fullName>
    </submittedName>
</protein>
<feature type="domain" description="N-acetyltransferase" evidence="3">
    <location>
        <begin position="1"/>
        <end position="146"/>
    </location>
</feature>
<dbReference type="GO" id="GO:0016747">
    <property type="term" value="F:acyltransferase activity, transferring groups other than amino-acyl groups"/>
    <property type="evidence" value="ECO:0007669"/>
    <property type="project" value="InterPro"/>
</dbReference>
<dbReference type="PANTHER" id="PTHR43877:SF2">
    <property type="entry name" value="AMINOALKYLPHOSPHONATE N-ACETYLTRANSFERASE-RELATED"/>
    <property type="match status" value="1"/>
</dbReference>
<evidence type="ECO:0000313" key="4">
    <source>
        <dbReference type="EMBL" id="QJA61386.1"/>
    </source>
</evidence>
<reference evidence="4" key="1">
    <citation type="submission" date="2020-03" db="EMBL/GenBank/DDBJ databases">
        <title>The deep terrestrial virosphere.</title>
        <authorList>
            <person name="Holmfeldt K."/>
            <person name="Nilsson E."/>
            <person name="Simone D."/>
            <person name="Lopez-Fernandez M."/>
            <person name="Wu X."/>
            <person name="de Brujin I."/>
            <person name="Lundin D."/>
            <person name="Andersson A."/>
            <person name="Bertilsson S."/>
            <person name="Dopson M."/>
        </authorList>
    </citation>
    <scope>NUCLEOTIDE SEQUENCE</scope>
    <source>
        <strain evidence="4">MM415B00949</strain>
    </source>
</reference>